<evidence type="ECO:0000313" key="3">
    <source>
        <dbReference type="Proteomes" id="UP000053789"/>
    </source>
</evidence>
<gene>
    <name evidence="2" type="ORF">Z519_06192</name>
</gene>
<name>A0A0D2G4M8_CLAB1</name>
<dbReference type="RefSeq" id="XP_016620256.1">
    <property type="nucleotide sequence ID" value="XM_016763932.1"/>
</dbReference>
<dbReference type="EMBL" id="KN846987">
    <property type="protein sequence ID" value="KIW93587.1"/>
    <property type="molecule type" value="Genomic_DNA"/>
</dbReference>
<evidence type="ECO:0000313" key="2">
    <source>
        <dbReference type="EMBL" id="KIW93587.1"/>
    </source>
</evidence>
<evidence type="ECO:0000256" key="1">
    <source>
        <dbReference type="SAM" id="Phobius"/>
    </source>
</evidence>
<protein>
    <submittedName>
        <fullName evidence="2">Uncharacterized protein</fullName>
    </submittedName>
</protein>
<dbReference type="GeneID" id="27699120"/>
<dbReference type="VEuPathDB" id="FungiDB:Z519_06192"/>
<keyword evidence="3" id="KW-1185">Reference proteome</keyword>
<reference evidence="2" key="1">
    <citation type="submission" date="2015-01" db="EMBL/GenBank/DDBJ databases">
        <title>The Genome Sequence of Cladophialophora bantiana CBS 173.52.</title>
        <authorList>
            <consortium name="The Broad Institute Genomics Platform"/>
            <person name="Cuomo C."/>
            <person name="de Hoog S."/>
            <person name="Gorbushina A."/>
            <person name="Stielow B."/>
            <person name="Teixiera M."/>
            <person name="Abouelleil A."/>
            <person name="Chapman S.B."/>
            <person name="Priest M."/>
            <person name="Young S.K."/>
            <person name="Wortman J."/>
            <person name="Nusbaum C."/>
            <person name="Birren B."/>
        </authorList>
    </citation>
    <scope>NUCLEOTIDE SEQUENCE [LARGE SCALE GENOMIC DNA]</scope>
    <source>
        <strain evidence="2">CBS 173.52</strain>
    </source>
</reference>
<keyword evidence="1" id="KW-0472">Membrane</keyword>
<keyword evidence="1" id="KW-1133">Transmembrane helix</keyword>
<dbReference type="Proteomes" id="UP000053789">
    <property type="component" value="Unassembled WGS sequence"/>
</dbReference>
<dbReference type="OrthoDB" id="5420013at2759"/>
<dbReference type="AlphaFoldDB" id="A0A0D2G4M8"/>
<dbReference type="HOGENOM" id="CLU_582660_0_0_1"/>
<organism evidence="2 3">
    <name type="scientific">Cladophialophora bantiana (strain ATCC 10958 / CBS 173.52 / CDC B-1940 / NIH 8579)</name>
    <name type="common">Xylohypha bantiana</name>
    <dbReference type="NCBI Taxonomy" id="1442370"/>
    <lineage>
        <taxon>Eukaryota</taxon>
        <taxon>Fungi</taxon>
        <taxon>Dikarya</taxon>
        <taxon>Ascomycota</taxon>
        <taxon>Pezizomycotina</taxon>
        <taxon>Eurotiomycetes</taxon>
        <taxon>Chaetothyriomycetidae</taxon>
        <taxon>Chaetothyriales</taxon>
        <taxon>Herpotrichiellaceae</taxon>
        <taxon>Cladophialophora</taxon>
    </lineage>
</organism>
<accession>A0A0D2G4M8</accession>
<keyword evidence="1" id="KW-0812">Transmembrane</keyword>
<feature type="transmembrane region" description="Helical" evidence="1">
    <location>
        <begin position="282"/>
        <end position="300"/>
    </location>
</feature>
<sequence length="469" mass="51644">MARRRNNAFPNALYGLVYRDLGSYASLSNSIYLSMNANSRVLNASRNGQEYSSAANFPLADSYNTLVLSENSAALLDLPLPAYITEIQRRLAPNETWQVSAGIDAIVISADTPELGDADCLMGSFGNDSVAAPSPIGSTRNASDDIYLSFIESAQMFSIRRQGCHGRWEITQSEVKLLEGLCSNQSAANSSVLHDWQTNPFAFDVLPVLVNTIGIFSTIRPTSPWKQISYVVAAANTWRARSAFLNYGTPDTGYIFRTYPETRYAPRGQIIASTRPTLDATWGLYLVLMISPIITIILSIPLPVLYSLPIGTPFGLVSILAGIDRDTLALVQGAGLSGALGREMNLEISSEAVPNNKPEVIAEASYRIRYTLSEGLRKPIEAGIERGRIYEYLRFRSSKSRISDRLLHGLSYELSGWGAENSCMDSSRIRQTVCLSFHRTPCLRSNQIKSYVTHRCDLSISLALYTGEE</sequence>
<proteinExistence type="predicted"/>